<dbReference type="OrthoDB" id="9802309at2"/>
<organism evidence="8 9">
    <name type="scientific">Alkalicoccus urumqiensis</name>
    <name type="common">Bacillus urumqiensis</name>
    <dbReference type="NCBI Taxonomy" id="1548213"/>
    <lineage>
        <taxon>Bacteria</taxon>
        <taxon>Bacillati</taxon>
        <taxon>Bacillota</taxon>
        <taxon>Bacilli</taxon>
        <taxon>Bacillales</taxon>
        <taxon>Bacillaceae</taxon>
        <taxon>Alkalicoccus</taxon>
    </lineage>
</organism>
<keyword evidence="9" id="KW-1185">Reference proteome</keyword>
<dbReference type="InterPro" id="IPR020103">
    <property type="entry name" value="PsdUridine_synth_cat_dom_sf"/>
</dbReference>
<evidence type="ECO:0000259" key="7">
    <source>
        <dbReference type="Pfam" id="PF16198"/>
    </source>
</evidence>
<dbReference type="EC" id="5.4.99.25" evidence="5"/>
<evidence type="ECO:0000256" key="2">
    <source>
        <dbReference type="ARBA" id="ARBA00005642"/>
    </source>
</evidence>
<evidence type="ECO:0000313" key="8">
    <source>
        <dbReference type="EMBL" id="PRO65324.1"/>
    </source>
</evidence>
<comment type="function">
    <text evidence="5">Responsible for synthesis of pseudouridine from uracil-55 in the psi GC loop of transfer RNAs.</text>
</comment>
<dbReference type="GO" id="GO:0160148">
    <property type="term" value="F:tRNA pseudouridine(55) synthase activity"/>
    <property type="evidence" value="ECO:0007669"/>
    <property type="project" value="UniProtKB-EC"/>
</dbReference>
<comment type="caution">
    <text evidence="8">The sequence shown here is derived from an EMBL/GenBank/DDBJ whole genome shotgun (WGS) entry which is preliminary data.</text>
</comment>
<dbReference type="PANTHER" id="PTHR13767">
    <property type="entry name" value="TRNA-PSEUDOURIDINE SYNTHASE"/>
    <property type="match status" value="1"/>
</dbReference>
<reference evidence="8 9" key="1">
    <citation type="submission" date="2018-03" db="EMBL/GenBank/DDBJ databases">
        <title>Bacillus urumqiensis sp. nov., a moderately haloalkaliphilic bacterium isolated from a salt lake.</title>
        <authorList>
            <person name="Zhao B."/>
            <person name="Liao Z."/>
        </authorList>
    </citation>
    <scope>NUCLEOTIDE SEQUENCE [LARGE SCALE GENOMIC DNA]</scope>
    <source>
        <strain evidence="8 9">BZ-SZ-XJ18</strain>
    </source>
</reference>
<evidence type="ECO:0000256" key="5">
    <source>
        <dbReference type="HAMAP-Rule" id="MF_01080"/>
    </source>
</evidence>
<feature type="domain" description="tRNA pseudouridylate synthase B C-terminal" evidence="7">
    <location>
        <begin position="165"/>
        <end position="206"/>
    </location>
</feature>
<name>A0A2P6MGB7_ALKUR</name>
<dbReference type="PANTHER" id="PTHR13767:SF2">
    <property type="entry name" value="PSEUDOURIDYLATE SYNTHASE TRUB1"/>
    <property type="match status" value="1"/>
</dbReference>
<evidence type="ECO:0000313" key="9">
    <source>
        <dbReference type="Proteomes" id="UP000243650"/>
    </source>
</evidence>
<dbReference type="InterPro" id="IPR002501">
    <property type="entry name" value="PsdUridine_synth_N"/>
</dbReference>
<evidence type="ECO:0000259" key="6">
    <source>
        <dbReference type="Pfam" id="PF01509"/>
    </source>
</evidence>
<protein>
    <recommendedName>
        <fullName evidence="5">tRNA pseudouridine synthase B</fullName>
        <ecNumber evidence="5">5.4.99.25</ecNumber>
    </recommendedName>
    <alternativeName>
        <fullName evidence="5">tRNA pseudouridine(55) synthase</fullName>
        <shortName evidence="5">Psi55 synthase</shortName>
    </alternativeName>
    <alternativeName>
        <fullName evidence="5">tRNA pseudouridylate synthase</fullName>
    </alternativeName>
    <alternativeName>
        <fullName evidence="5">tRNA-uridine isomerase</fullName>
    </alternativeName>
</protein>
<comment type="catalytic activity">
    <reaction evidence="1 5">
        <text>uridine(55) in tRNA = pseudouridine(55) in tRNA</text>
        <dbReference type="Rhea" id="RHEA:42532"/>
        <dbReference type="Rhea" id="RHEA-COMP:10101"/>
        <dbReference type="Rhea" id="RHEA-COMP:10102"/>
        <dbReference type="ChEBI" id="CHEBI:65314"/>
        <dbReference type="ChEBI" id="CHEBI:65315"/>
        <dbReference type="EC" id="5.4.99.25"/>
    </reaction>
</comment>
<proteinExistence type="inferred from homology"/>
<dbReference type="GO" id="GO:0031119">
    <property type="term" value="P:tRNA pseudouridine synthesis"/>
    <property type="evidence" value="ECO:0007669"/>
    <property type="project" value="UniProtKB-UniRule"/>
</dbReference>
<dbReference type="FunFam" id="3.30.2350.10:FF:000011">
    <property type="entry name" value="tRNA pseudouridine synthase B"/>
    <property type="match status" value="1"/>
</dbReference>
<evidence type="ECO:0000256" key="1">
    <source>
        <dbReference type="ARBA" id="ARBA00000385"/>
    </source>
</evidence>
<dbReference type="SUPFAM" id="SSF55120">
    <property type="entry name" value="Pseudouridine synthase"/>
    <property type="match status" value="1"/>
</dbReference>
<sequence length="287" mass="31827">MTSFDVVQRVRSILKTKKVGHTGTLDPDVEGVLPICVGRATKLAEYLTSERKVYEGTAAFGTSTTTEDASGEVIEESVPPALTDKKADELLKTFTGSLWQKPPMYSAVKINGKKLYEYAREGKVINRPEREITIYHLRRTAPVSSAENHTLLSFEVECSKGTYIRTLTVQFGEKLDVPAHMASLKRTRAGSFTVEDCIPLDQLKAHPHPWSFVQPAELLFPQSKGITVDSDTAEKILNGAVLPASGIPSGEWFPVYTEDGILLALYKPDSKRDGFMKPEKMYRTSID</sequence>
<dbReference type="CDD" id="cd02573">
    <property type="entry name" value="PseudoU_synth_EcTruB"/>
    <property type="match status" value="1"/>
</dbReference>
<dbReference type="GO" id="GO:1990481">
    <property type="term" value="P:mRNA pseudouridine synthesis"/>
    <property type="evidence" value="ECO:0007669"/>
    <property type="project" value="TreeGrafter"/>
</dbReference>
<dbReference type="HAMAP" id="MF_01080">
    <property type="entry name" value="TruB_bact"/>
    <property type="match status" value="1"/>
</dbReference>
<evidence type="ECO:0000256" key="4">
    <source>
        <dbReference type="ARBA" id="ARBA00023235"/>
    </source>
</evidence>
<dbReference type="AlphaFoldDB" id="A0A2P6MGB7"/>
<gene>
    <name evidence="5 8" type="primary">truB</name>
    <name evidence="8" type="ORF">C6I21_10290</name>
</gene>
<dbReference type="Pfam" id="PF16198">
    <property type="entry name" value="TruB_C_2"/>
    <property type="match status" value="1"/>
</dbReference>
<keyword evidence="4 5" id="KW-0413">Isomerase</keyword>
<dbReference type="Pfam" id="PF01509">
    <property type="entry name" value="TruB_N"/>
    <property type="match status" value="1"/>
</dbReference>
<dbReference type="GO" id="GO:0003723">
    <property type="term" value="F:RNA binding"/>
    <property type="evidence" value="ECO:0007669"/>
    <property type="project" value="InterPro"/>
</dbReference>
<dbReference type="EMBL" id="PVNS01000009">
    <property type="protein sequence ID" value="PRO65324.1"/>
    <property type="molecule type" value="Genomic_DNA"/>
</dbReference>
<feature type="domain" description="Pseudouridine synthase II N-terminal" evidence="6">
    <location>
        <begin position="11"/>
        <end position="164"/>
    </location>
</feature>
<comment type="similarity">
    <text evidence="2 5">Belongs to the pseudouridine synthase TruB family. Type 1 subfamily.</text>
</comment>
<dbReference type="NCBIfam" id="TIGR00431">
    <property type="entry name" value="TruB"/>
    <property type="match status" value="1"/>
</dbReference>
<dbReference type="InterPro" id="IPR014780">
    <property type="entry name" value="tRNA_psdUridine_synth_TruB"/>
</dbReference>
<dbReference type="InterPro" id="IPR032819">
    <property type="entry name" value="TruB_C"/>
</dbReference>
<feature type="active site" description="Nucleophile" evidence="5">
    <location>
        <position position="26"/>
    </location>
</feature>
<dbReference type="Proteomes" id="UP000243650">
    <property type="component" value="Unassembled WGS sequence"/>
</dbReference>
<dbReference type="Gene3D" id="3.30.2350.10">
    <property type="entry name" value="Pseudouridine synthase"/>
    <property type="match status" value="1"/>
</dbReference>
<evidence type="ECO:0000256" key="3">
    <source>
        <dbReference type="ARBA" id="ARBA00022694"/>
    </source>
</evidence>
<accession>A0A2P6MGB7</accession>
<keyword evidence="3 5" id="KW-0819">tRNA processing</keyword>